<organism evidence="3 4">
    <name type="scientific">Sedimentitalea todarodis</name>
    <dbReference type="NCBI Taxonomy" id="1631240"/>
    <lineage>
        <taxon>Bacteria</taxon>
        <taxon>Pseudomonadati</taxon>
        <taxon>Pseudomonadota</taxon>
        <taxon>Alphaproteobacteria</taxon>
        <taxon>Rhodobacterales</taxon>
        <taxon>Paracoccaceae</taxon>
        <taxon>Sedimentitalea</taxon>
    </lineage>
</organism>
<evidence type="ECO:0000256" key="1">
    <source>
        <dbReference type="SAM" id="MobiDB-lite"/>
    </source>
</evidence>
<sequence>MKPGFALSLSLEGIALLHRAADGWRVVGDVSLDAPDLTNTLEDLRQRALEIDPRGPVCKLIIPNDQIRYLNVPATASDDDENREMAVTALATATPYTLDELAFDLNLGANHTQVAAVARATLAEAEQFATEHGFEPVSFVAIPDGTEFDGEPNFGPASRVADEEPVERDDAPVSVIGMAIEPAPPPEPSAVEDDHSDPDISDRPAEVPPEPAQFTSRRSKADEPSTAPPLAGATRNAPDMQPVKPVEPTPSVASIPETESALPEPVPTEPEPVPTEPEPVSTEPVPVPANPEPVPTEPVPLSTENDTATAEEDKPETTATTPDADTPPDTIRKPVIIRPAKSVESATSDSAPPASQPDPEPMDEAARLTVFGARERSAVGGKPRHLGLILMAALLLFLAGVAAWATFFLEDGLAGLFDRSPAVTEQAAVPTAPTPGVQSSAPTSPATDGPTADGDVETARIEPEAASPGDTAPETTTEADSATPEPAGAADPQALQQDLDRYAATGIWQRAPAIPETPEIVDLNNLYEVSIDRTDLAQDAVALPSLSELDTDLPLDSVTAPAAAGTTFALGADGLVIPSPEGTLTPEGIRVFQGKPPVVPPPTPTRFEAEPDLDAGRDRLAGLRPKPRPSDLVEQTERTQLGGLTRAELGQVRPKTRPRTQKQEAERDETPTAQAVVVSKTPKARPRNFSAKVEKARKQTAGPSAQVAAVTVAPRTVKPKIPSSASVARRATLDNAINLRRINLIGVYGTPANRRALVRLPSGRYKKVKVGDRVDGGKIVAIGDSELRYQKNGRNVTLKMPRG</sequence>
<accession>A0ABU3V977</accession>
<protein>
    <recommendedName>
        <fullName evidence="5">Type IV pilus biogenesis</fullName>
    </recommendedName>
</protein>
<evidence type="ECO:0008006" key="5">
    <source>
        <dbReference type="Google" id="ProtNLM"/>
    </source>
</evidence>
<feature type="region of interest" description="Disordered" evidence="1">
    <location>
        <begin position="427"/>
        <end position="492"/>
    </location>
</feature>
<feature type="transmembrane region" description="Helical" evidence="2">
    <location>
        <begin position="386"/>
        <end position="409"/>
    </location>
</feature>
<feature type="compositionally biased region" description="Polar residues" evidence="1">
    <location>
        <begin position="436"/>
        <end position="446"/>
    </location>
</feature>
<gene>
    <name evidence="3" type="ORF">QO231_02505</name>
</gene>
<keyword evidence="4" id="KW-1185">Reference proteome</keyword>
<comment type="caution">
    <text evidence="3">The sequence shown here is derived from an EMBL/GenBank/DDBJ whole genome shotgun (WGS) entry which is preliminary data.</text>
</comment>
<feature type="compositionally biased region" description="Low complexity" evidence="1">
    <location>
        <begin position="317"/>
        <end position="329"/>
    </location>
</feature>
<feature type="region of interest" description="Disordered" evidence="1">
    <location>
        <begin position="144"/>
        <end position="362"/>
    </location>
</feature>
<evidence type="ECO:0000256" key="2">
    <source>
        <dbReference type="SAM" id="Phobius"/>
    </source>
</evidence>
<dbReference type="RefSeq" id="WP_316772939.1">
    <property type="nucleotide sequence ID" value="NZ_JASMWN010000001.1"/>
</dbReference>
<feature type="compositionally biased region" description="Pro residues" evidence="1">
    <location>
        <begin position="285"/>
        <end position="298"/>
    </location>
</feature>
<dbReference type="Proteomes" id="UP001255416">
    <property type="component" value="Unassembled WGS sequence"/>
</dbReference>
<keyword evidence="2" id="KW-0812">Transmembrane</keyword>
<keyword evidence="2" id="KW-0472">Membrane</keyword>
<feature type="compositionally biased region" description="Pro residues" evidence="1">
    <location>
        <begin position="264"/>
        <end position="277"/>
    </location>
</feature>
<evidence type="ECO:0000313" key="4">
    <source>
        <dbReference type="Proteomes" id="UP001255416"/>
    </source>
</evidence>
<feature type="compositionally biased region" description="Basic and acidic residues" evidence="1">
    <location>
        <begin position="628"/>
        <end position="637"/>
    </location>
</feature>
<dbReference type="EMBL" id="JASMWN010000001">
    <property type="protein sequence ID" value="MDU9002722.1"/>
    <property type="molecule type" value="Genomic_DNA"/>
</dbReference>
<feature type="compositionally biased region" description="Basic and acidic residues" evidence="1">
    <location>
        <begin position="661"/>
        <end position="670"/>
    </location>
</feature>
<evidence type="ECO:0000313" key="3">
    <source>
        <dbReference type="EMBL" id="MDU9002722.1"/>
    </source>
</evidence>
<reference evidence="4" key="1">
    <citation type="submission" date="2023-05" db="EMBL/GenBank/DDBJ databases">
        <title>Sedimentitalea sp. nov. JM2-8.</title>
        <authorList>
            <person name="Huang J."/>
        </authorList>
    </citation>
    <scope>NUCLEOTIDE SEQUENCE [LARGE SCALE GENOMIC DNA]</scope>
    <source>
        <strain evidence="4">KHS03</strain>
    </source>
</reference>
<name>A0ABU3V977_9RHOB</name>
<proteinExistence type="predicted"/>
<keyword evidence="2" id="KW-1133">Transmembrane helix</keyword>
<feature type="region of interest" description="Disordered" evidence="1">
    <location>
        <begin position="594"/>
        <end position="674"/>
    </location>
</feature>